<evidence type="ECO:0000313" key="2">
    <source>
        <dbReference type="EMBL" id="SSD62086.1"/>
    </source>
</evidence>
<evidence type="ECO:0000313" key="3">
    <source>
        <dbReference type="Proteomes" id="UP000262825"/>
    </source>
</evidence>
<dbReference type="InterPro" id="IPR007224">
    <property type="entry name" value="TIF_Rrn11"/>
</dbReference>
<dbReference type="OrthoDB" id="2159786at2759"/>
<accession>A0A376BBU1</accession>
<dbReference type="GO" id="GO:0042790">
    <property type="term" value="P:nucleolar large rRNA transcription by RNA polymerase I"/>
    <property type="evidence" value="ECO:0007669"/>
    <property type="project" value="TreeGrafter"/>
</dbReference>
<sequence>MFEVPIVSHNGQIKRKAKIRCKYKFLLKKYNSNGDGESGSKNSSVFDNENQTQQSVITPLPSELDEEYINNNIRINSEGDLANEEDENSLESDVDYESKLLKGYIKPENTYEWWFDNGNNSKNDHEAKFQKKKKKKGGDNHVRPIDRQVVNSKRVKKLTKKVINSAEFAGGENTKHNTKNKELTILLNEILKRENSSADNITILNRNFLNKHVYNLITMWHMAIYGQDWNRCYKIFSILIRLPKIDIRSIWSLGVVTLKNAQQRIDSDFSAENNNNNNKKYIDFLEWLSTVFSSKTIFRQSTNYFLDPVWRSGSTKHTPIYIYSWLWSLLIETAASSTSSLTRKSYGIADDDSTAIDLDKIQWIIDKINEMCLVPPFMDDSMIWYILATAHLVKADHLSLQILISRTKNRNQEVSNNQVIQHLHSCKKALADVCDKDKEFVYDKLLIQNQLLECEKRMYSSTLQSNGNIIGVDGEEEKKHISSESDSITNNGNSPEYPSSFYASASEDEFETTRVNKRSYMRNNSAENNKSPGHEGYFEDDSYNRDNVYNDDDLNTQQTEDNLFLKDLDMIGSGEPIYFNDSDENSD</sequence>
<feature type="region of interest" description="Disordered" evidence="1">
    <location>
        <begin position="34"/>
        <end position="53"/>
    </location>
</feature>
<evidence type="ECO:0008006" key="4">
    <source>
        <dbReference type="Google" id="ProtNLM"/>
    </source>
</evidence>
<feature type="region of interest" description="Disordered" evidence="1">
    <location>
        <begin position="517"/>
        <end position="555"/>
    </location>
</feature>
<name>A0A376BBU1_9ASCO</name>
<dbReference type="GO" id="GO:0001181">
    <property type="term" value="F:RNA polymerase I general transcription initiation factor activity"/>
    <property type="evidence" value="ECO:0007669"/>
    <property type="project" value="InterPro"/>
</dbReference>
<protein>
    <recommendedName>
        <fullName evidence="4">RNA polymerase I-specific transcription initiation factor RRN11</fullName>
    </recommendedName>
</protein>
<keyword evidence="3" id="KW-1185">Reference proteome</keyword>
<dbReference type="Proteomes" id="UP000262825">
    <property type="component" value="Unassembled WGS sequence"/>
</dbReference>
<feature type="compositionally biased region" description="Polar residues" evidence="1">
    <location>
        <begin position="521"/>
        <end position="531"/>
    </location>
</feature>
<organism evidence="2 3">
    <name type="scientific">Saccharomycodes ludwigii</name>
    <dbReference type="NCBI Taxonomy" id="36035"/>
    <lineage>
        <taxon>Eukaryota</taxon>
        <taxon>Fungi</taxon>
        <taxon>Dikarya</taxon>
        <taxon>Ascomycota</taxon>
        <taxon>Saccharomycotina</taxon>
        <taxon>Saccharomycetes</taxon>
        <taxon>Saccharomycodales</taxon>
        <taxon>Saccharomycodaceae</taxon>
        <taxon>Saccharomycodes</taxon>
    </lineage>
</organism>
<dbReference type="GO" id="GO:0001164">
    <property type="term" value="F:RNA polymerase I core promoter sequence-specific DNA binding"/>
    <property type="evidence" value="ECO:0007669"/>
    <property type="project" value="InterPro"/>
</dbReference>
<gene>
    <name evidence="2" type="ORF">SCODWIG_03848</name>
</gene>
<dbReference type="PANTHER" id="PTHR28244:SF1">
    <property type="entry name" value="RNA POLYMERASE I-SPECIFIC TRANSCRIPTION INITIATION FACTOR RRN11"/>
    <property type="match status" value="1"/>
</dbReference>
<dbReference type="PANTHER" id="PTHR28244">
    <property type="entry name" value="RNA POLYMERASE I-SPECIFIC TRANSCRIPTION INITIATION FACTOR RRN11"/>
    <property type="match status" value="1"/>
</dbReference>
<feature type="compositionally biased region" description="Polar residues" evidence="1">
    <location>
        <begin position="484"/>
        <end position="496"/>
    </location>
</feature>
<dbReference type="Pfam" id="PF04090">
    <property type="entry name" value="Rrn11"/>
    <property type="match status" value="1"/>
</dbReference>
<dbReference type="VEuPathDB" id="FungiDB:SCODWIG_03848"/>
<evidence type="ECO:0000256" key="1">
    <source>
        <dbReference type="SAM" id="MobiDB-lite"/>
    </source>
</evidence>
<dbReference type="GO" id="GO:0070860">
    <property type="term" value="C:RNA polymerase I core factor complex"/>
    <property type="evidence" value="ECO:0007669"/>
    <property type="project" value="TreeGrafter"/>
</dbReference>
<reference evidence="3" key="1">
    <citation type="submission" date="2018-06" db="EMBL/GenBank/DDBJ databases">
        <authorList>
            <person name="Guldener U."/>
        </authorList>
    </citation>
    <scope>NUCLEOTIDE SEQUENCE [LARGE SCALE GENOMIC DNA]</scope>
    <source>
        <strain evidence="3">UTAD17</strain>
    </source>
</reference>
<proteinExistence type="predicted"/>
<dbReference type="GO" id="GO:0017025">
    <property type="term" value="F:TBP-class protein binding"/>
    <property type="evidence" value="ECO:0007669"/>
    <property type="project" value="TreeGrafter"/>
</dbReference>
<feature type="region of interest" description="Disordered" evidence="1">
    <location>
        <begin position="477"/>
        <end position="496"/>
    </location>
</feature>
<dbReference type="InterPro" id="IPR053029">
    <property type="entry name" value="RNA_pol_I-specific_init_factor"/>
</dbReference>
<dbReference type="EMBL" id="UFAJ01001125">
    <property type="protein sequence ID" value="SSD62086.1"/>
    <property type="molecule type" value="Genomic_DNA"/>
</dbReference>
<dbReference type="AlphaFoldDB" id="A0A376BBU1"/>